<feature type="repeat" description="PPR" evidence="3">
    <location>
        <begin position="630"/>
        <end position="665"/>
    </location>
</feature>
<feature type="repeat" description="PPR" evidence="3">
    <location>
        <begin position="702"/>
        <end position="732"/>
    </location>
</feature>
<dbReference type="Proteomes" id="UP000298416">
    <property type="component" value="Unassembled WGS sequence"/>
</dbReference>
<dbReference type="PANTHER" id="PTHR47447:SF28">
    <property type="entry name" value="PENTACOTRIPEPTIDE-REPEAT REGION OF PRORP DOMAIN-CONTAINING PROTEIN"/>
    <property type="match status" value="1"/>
</dbReference>
<feature type="repeat" description="PPR" evidence="3">
    <location>
        <begin position="338"/>
        <end position="372"/>
    </location>
</feature>
<sequence>MFRLLSQPCLFLHTLADPNFQSRIASTISRQKWSELKPIIQSSTPADFLRQLFQFDNFDTDLVVSFFKWSQKRCEATFSIEDHVRLFILLANENKYPKLRSLLHTFPKQAEALSISTFCHSLLTVSDNACANIVVFDMLISALVSNGKVDLAFEGFMRAGDYGFKLSVRSCNLLLAALVKNGRTGNVEFAYKEMVRRRIGMDLITFNTVVCGLCKAGKLNKARDVVEDMSIHGVTPNVVTYNTLIDGYCKRGGHKLLSEMEEKGLKYDVVTYNVRIGAMCKSGETRKAVRLVDEMCKRGVNPSHVTYNTLMDGYCKQGSLKAALGVKKRMEKEGKRPNVVTYNVLIKGFSQSGKLEEANRFLNEMLEKGLVPNRITYDLIKEEMMEKGFLPDIDGHLYSDLAVERALVGAFEYGKEHIQNLVAQHHPSFAYHAAGREIFASEIQEAIYGLQVFDKMSMYNNLLSLLHNHSRRRRGIQQIHCHLLLSKPLVNSIISLLVLWNSIIKHYALSRFPQDALSLFKHLSNQRSPFPFDSITYSYLIKACANIKRTDVGSQLQSLSTKAGFDINVHVQTALVNMYADSRYLVEAKKVFDGMPDRNMVTWNVLLTGFVKWSEIAAARAIFYAMPDKNVVSWTGLIDGYTRANRFHEALHLFRMMVAHEGIRPTEVTLLAAFPSIWNAGSLEFCQMIHGYGEKSGLNVLDVRVVNCLIDAYSKSGSIGSAWRIFEEVDDERKNLVSWTSMISAFAMHGMAGEACDCYKKMESKGVVPNSITFLSVMSGCSHGGLLAEGLEYYRKMVDDYGIMPEIKHYGALIDMLGRAGRLEEAEKIALGVAMDETGNVMVWRTLLGACSFHGDVEMGERVARRIMEIERRYGGDYVLMSNIFSAAGRFGDSEIVREMMDARNASKLAGITLSTCRHFLWL</sequence>
<evidence type="ECO:0000313" key="5">
    <source>
        <dbReference type="Proteomes" id="UP000298416"/>
    </source>
</evidence>
<dbReference type="InterPro" id="IPR011990">
    <property type="entry name" value="TPR-like_helical_dom_sf"/>
</dbReference>
<comment type="similarity">
    <text evidence="1">Belongs to the PPR family. P subfamily.</text>
</comment>
<dbReference type="PROSITE" id="PS51375">
    <property type="entry name" value="PPR"/>
    <property type="match status" value="7"/>
</dbReference>
<feature type="repeat" description="PPR" evidence="3">
    <location>
        <begin position="268"/>
        <end position="302"/>
    </location>
</feature>
<organism evidence="4">
    <name type="scientific">Salvia splendens</name>
    <name type="common">Scarlet sage</name>
    <dbReference type="NCBI Taxonomy" id="180675"/>
    <lineage>
        <taxon>Eukaryota</taxon>
        <taxon>Viridiplantae</taxon>
        <taxon>Streptophyta</taxon>
        <taxon>Embryophyta</taxon>
        <taxon>Tracheophyta</taxon>
        <taxon>Spermatophyta</taxon>
        <taxon>Magnoliopsida</taxon>
        <taxon>eudicotyledons</taxon>
        <taxon>Gunneridae</taxon>
        <taxon>Pentapetalae</taxon>
        <taxon>asterids</taxon>
        <taxon>lamiids</taxon>
        <taxon>Lamiales</taxon>
        <taxon>Lamiaceae</taxon>
        <taxon>Nepetoideae</taxon>
        <taxon>Mentheae</taxon>
        <taxon>Salviinae</taxon>
        <taxon>Salvia</taxon>
        <taxon>Salvia subgen. Calosphace</taxon>
        <taxon>core Calosphace</taxon>
    </lineage>
</organism>
<feature type="repeat" description="PPR" evidence="3">
    <location>
        <begin position="735"/>
        <end position="769"/>
    </location>
</feature>
<keyword evidence="2" id="KW-0677">Repeat</keyword>
<feature type="repeat" description="PPR" evidence="3">
    <location>
        <begin position="202"/>
        <end position="236"/>
    </location>
</feature>
<evidence type="ECO:0000256" key="3">
    <source>
        <dbReference type="PROSITE-ProRule" id="PRU00708"/>
    </source>
</evidence>
<accession>A0A8X8XIF6</accession>
<dbReference type="PANTHER" id="PTHR47447">
    <property type="entry name" value="OS03G0856100 PROTEIN"/>
    <property type="match status" value="1"/>
</dbReference>
<feature type="repeat" description="PPR" evidence="3">
    <location>
        <begin position="303"/>
        <end position="337"/>
    </location>
</feature>
<dbReference type="InterPro" id="IPR046848">
    <property type="entry name" value="E_motif"/>
</dbReference>
<keyword evidence="5" id="KW-1185">Reference proteome</keyword>
<evidence type="ECO:0000256" key="1">
    <source>
        <dbReference type="ARBA" id="ARBA00007626"/>
    </source>
</evidence>
<gene>
    <name evidence="4" type="ORF">SASPL_126163</name>
</gene>
<evidence type="ECO:0000256" key="2">
    <source>
        <dbReference type="ARBA" id="ARBA00022737"/>
    </source>
</evidence>
<reference evidence="4" key="1">
    <citation type="submission" date="2018-01" db="EMBL/GenBank/DDBJ databases">
        <authorList>
            <person name="Mao J.F."/>
        </authorList>
    </citation>
    <scope>NUCLEOTIDE SEQUENCE</scope>
    <source>
        <strain evidence="4">Huo1</strain>
        <tissue evidence="4">Leaf</tissue>
    </source>
</reference>
<dbReference type="Pfam" id="PF13041">
    <property type="entry name" value="PPR_2"/>
    <property type="match status" value="4"/>
</dbReference>
<dbReference type="AlphaFoldDB" id="A0A8X8XIF6"/>
<dbReference type="EMBL" id="PNBA02000009">
    <property type="protein sequence ID" value="KAG6413452.1"/>
    <property type="molecule type" value="Genomic_DNA"/>
</dbReference>
<proteinExistence type="inferred from homology"/>
<dbReference type="FunFam" id="1.25.40.10:FF:001213">
    <property type="entry name" value="Pentatricopeptide repeat-containing protein, mitochondrial"/>
    <property type="match status" value="1"/>
</dbReference>
<protein>
    <recommendedName>
        <fullName evidence="6">Leucine-rich PPR motif-containing protein, mitochondrial</fullName>
    </recommendedName>
</protein>
<name>A0A8X8XIF6_SALSN</name>
<comment type="caution">
    <text evidence="4">The sequence shown here is derived from an EMBL/GenBank/DDBJ whole genome shotgun (WGS) entry which is preliminary data.</text>
</comment>
<reference evidence="4" key="2">
    <citation type="submission" date="2020-08" db="EMBL/GenBank/DDBJ databases">
        <title>Plant Genome Project.</title>
        <authorList>
            <person name="Zhang R.-G."/>
        </authorList>
    </citation>
    <scope>NUCLEOTIDE SEQUENCE</scope>
    <source>
        <strain evidence="4">Huo1</strain>
        <tissue evidence="4">Leaf</tissue>
    </source>
</reference>
<evidence type="ECO:0000313" key="4">
    <source>
        <dbReference type="EMBL" id="KAG6413452.1"/>
    </source>
</evidence>
<dbReference type="Pfam" id="PF20431">
    <property type="entry name" value="E_motif"/>
    <property type="match status" value="1"/>
</dbReference>
<dbReference type="Pfam" id="PF01535">
    <property type="entry name" value="PPR"/>
    <property type="match status" value="7"/>
</dbReference>
<evidence type="ECO:0008006" key="6">
    <source>
        <dbReference type="Google" id="ProtNLM"/>
    </source>
</evidence>
<dbReference type="Gene3D" id="1.25.40.10">
    <property type="entry name" value="Tetratricopeptide repeat domain"/>
    <property type="match status" value="6"/>
</dbReference>
<dbReference type="NCBIfam" id="TIGR00756">
    <property type="entry name" value="PPR"/>
    <property type="match status" value="7"/>
</dbReference>
<dbReference type="InterPro" id="IPR002885">
    <property type="entry name" value="PPR_rpt"/>
</dbReference>